<dbReference type="PANTHER" id="PTHR46880:SF9">
    <property type="entry name" value="ZINC FINGER PROTEIN 862"/>
    <property type="match status" value="1"/>
</dbReference>
<gene>
    <name evidence="2" type="ORF">MAR_006716</name>
</gene>
<feature type="compositionally biased region" description="Polar residues" evidence="1">
    <location>
        <begin position="60"/>
        <end position="71"/>
    </location>
</feature>
<accession>A0ABY7DC17</accession>
<organism evidence="2 3">
    <name type="scientific">Mya arenaria</name>
    <name type="common">Soft-shell clam</name>
    <dbReference type="NCBI Taxonomy" id="6604"/>
    <lineage>
        <taxon>Eukaryota</taxon>
        <taxon>Metazoa</taxon>
        <taxon>Spiralia</taxon>
        <taxon>Lophotrochozoa</taxon>
        <taxon>Mollusca</taxon>
        <taxon>Bivalvia</taxon>
        <taxon>Autobranchia</taxon>
        <taxon>Heteroconchia</taxon>
        <taxon>Euheterodonta</taxon>
        <taxon>Imparidentia</taxon>
        <taxon>Neoheterodontei</taxon>
        <taxon>Myida</taxon>
        <taxon>Myoidea</taxon>
        <taxon>Myidae</taxon>
        <taxon>Mya</taxon>
    </lineage>
</organism>
<feature type="non-terminal residue" evidence="2">
    <location>
        <position position="1"/>
    </location>
</feature>
<evidence type="ECO:0000313" key="3">
    <source>
        <dbReference type="Proteomes" id="UP001164746"/>
    </source>
</evidence>
<dbReference type="Proteomes" id="UP001164746">
    <property type="component" value="Chromosome 1"/>
</dbReference>
<name>A0ABY7DC17_MYAAR</name>
<reference evidence="2" key="1">
    <citation type="submission" date="2022-11" db="EMBL/GenBank/DDBJ databases">
        <title>Centuries of genome instability and evolution in soft-shell clam transmissible cancer (bioRxiv).</title>
        <authorList>
            <person name="Hart S.F.M."/>
            <person name="Yonemitsu M.A."/>
            <person name="Giersch R.M."/>
            <person name="Beal B.F."/>
            <person name="Arriagada G."/>
            <person name="Davis B.W."/>
            <person name="Ostrander E.A."/>
            <person name="Goff S.P."/>
            <person name="Metzger M.J."/>
        </authorList>
    </citation>
    <scope>NUCLEOTIDE SEQUENCE</scope>
    <source>
        <strain evidence="2">MELC-2E11</strain>
        <tissue evidence="2">Siphon/mantle</tissue>
    </source>
</reference>
<evidence type="ECO:0000256" key="1">
    <source>
        <dbReference type="SAM" id="MobiDB-lite"/>
    </source>
</evidence>
<dbReference type="InterPro" id="IPR012337">
    <property type="entry name" value="RNaseH-like_sf"/>
</dbReference>
<proteinExistence type="predicted"/>
<feature type="region of interest" description="Disordered" evidence="1">
    <location>
        <begin position="57"/>
        <end position="76"/>
    </location>
</feature>
<protein>
    <submittedName>
        <fullName evidence="2">K1586-like protein</fullName>
    </submittedName>
</protein>
<keyword evidence="3" id="KW-1185">Reference proteome</keyword>
<sequence length="314" mass="35290">AVPDIVITLGRFNRLANSHTRILERNLELLNKSTSAMLQVRDDVTRIEQKVSTIARRNDNNNSMPTRNVRSVMTKPDPPLRKNVQINITSHFSPLCSLDRMKGLDVGAAYTNDNSCALLIQSIAAVTRRTVADFTGDDYESIYILAESECSADIHQHIQDVFTSLNLSEVFSEKLVGFCSDGASNMQGIKSGLSALLIKTHPNIVIIHYLAHRMELAFKDTVIKVPLYNRLMTLLLGLYYLYRKSPKLKQGLKRSFEALDIRKVMPTRVRGTRWVPHIKLAIANFTKGYKAIRSHLETASHANPKAENQSVSTN</sequence>
<dbReference type="SUPFAM" id="SSF53098">
    <property type="entry name" value="Ribonuclease H-like"/>
    <property type="match status" value="1"/>
</dbReference>
<dbReference type="EMBL" id="CP111012">
    <property type="protein sequence ID" value="WAQ94245.1"/>
    <property type="molecule type" value="Genomic_DNA"/>
</dbReference>
<evidence type="ECO:0000313" key="2">
    <source>
        <dbReference type="EMBL" id="WAQ94245.1"/>
    </source>
</evidence>
<dbReference type="PANTHER" id="PTHR46880">
    <property type="entry name" value="RAS-ASSOCIATING DOMAIN-CONTAINING PROTEIN"/>
    <property type="match status" value="1"/>
</dbReference>